<dbReference type="AlphaFoldDB" id="A0A844HLB4"/>
<dbReference type="Gene3D" id="3.40.190.10">
    <property type="entry name" value="Periplasmic binding protein-like II"/>
    <property type="match status" value="1"/>
</dbReference>
<feature type="chain" id="PRO_5032966095" evidence="2">
    <location>
        <begin position="23"/>
        <end position="330"/>
    </location>
</feature>
<dbReference type="Proteomes" id="UP000449846">
    <property type="component" value="Unassembled WGS sequence"/>
</dbReference>
<evidence type="ECO:0000256" key="2">
    <source>
        <dbReference type="SAM" id="SignalP"/>
    </source>
</evidence>
<dbReference type="Gene3D" id="3.40.190.150">
    <property type="entry name" value="Bordetella uptake gene, domain 1"/>
    <property type="match status" value="1"/>
</dbReference>
<comment type="similarity">
    <text evidence="1">Belongs to the UPF0065 (bug) family.</text>
</comment>
<evidence type="ECO:0000313" key="3">
    <source>
        <dbReference type="EMBL" id="MTH61053.1"/>
    </source>
</evidence>
<dbReference type="EMBL" id="WMIG01000012">
    <property type="protein sequence ID" value="MTH61053.1"/>
    <property type="molecule type" value="Genomic_DNA"/>
</dbReference>
<name>A0A844HLB4_9RHOB</name>
<dbReference type="OrthoDB" id="9780943at2"/>
<dbReference type="RefSeq" id="WP_155040988.1">
    <property type="nucleotide sequence ID" value="NZ_JBHGCD010000030.1"/>
</dbReference>
<dbReference type="InterPro" id="IPR005064">
    <property type="entry name" value="BUG"/>
</dbReference>
<evidence type="ECO:0000256" key="1">
    <source>
        <dbReference type="ARBA" id="ARBA00006987"/>
    </source>
</evidence>
<dbReference type="PANTHER" id="PTHR42928:SF3">
    <property type="entry name" value="UPF0065 PROTEIN YFLP"/>
    <property type="match status" value="1"/>
</dbReference>
<reference evidence="3 4" key="1">
    <citation type="submission" date="2019-11" db="EMBL/GenBank/DDBJ databases">
        <authorList>
            <person name="Dong K."/>
        </authorList>
    </citation>
    <scope>NUCLEOTIDE SEQUENCE [LARGE SCALE GENOMIC DNA]</scope>
    <source>
        <strain evidence="3 4">NBRC 112902</strain>
    </source>
</reference>
<feature type="signal peptide" evidence="2">
    <location>
        <begin position="1"/>
        <end position="22"/>
    </location>
</feature>
<dbReference type="InterPro" id="IPR042100">
    <property type="entry name" value="Bug_dom1"/>
</dbReference>
<dbReference type="PANTHER" id="PTHR42928">
    <property type="entry name" value="TRICARBOXYLATE-BINDING PROTEIN"/>
    <property type="match status" value="1"/>
</dbReference>
<dbReference type="Pfam" id="PF03401">
    <property type="entry name" value="TctC"/>
    <property type="match status" value="1"/>
</dbReference>
<keyword evidence="2" id="KW-0732">Signal</keyword>
<organism evidence="3 4">
    <name type="scientific">Paracoccus litorisediminis</name>
    <dbReference type="NCBI Taxonomy" id="2006130"/>
    <lineage>
        <taxon>Bacteria</taxon>
        <taxon>Pseudomonadati</taxon>
        <taxon>Pseudomonadota</taxon>
        <taxon>Alphaproteobacteria</taxon>
        <taxon>Rhodobacterales</taxon>
        <taxon>Paracoccaceae</taxon>
        <taxon>Paracoccus</taxon>
    </lineage>
</organism>
<dbReference type="PIRSF" id="PIRSF017082">
    <property type="entry name" value="YflP"/>
    <property type="match status" value="1"/>
</dbReference>
<keyword evidence="4" id="KW-1185">Reference proteome</keyword>
<accession>A0A844HLB4</accession>
<sequence>MKRCWLGLVLLLAALLPGMVQAQSVTASAPEDQTSCIAPAQPEGGFDLTCRVITEALKAAAILPRPMQRSFLPGGVGAVAFNAMTGPRAAEAGTLVAFSEGTIYNLVRGSFGDHDIGDVRWLAQVAQDYGAIVVRADAPWADLPALLATARENPQSVAFGGGGTIGGQDWMRAAMTAELSGIDRRKLRFVAFEGAGSCTEALLAGFVQACMNDVGDTRTAMDAGKPLRILAAFAPQRLPGALSDIPTAREQGLALDWPVMRGVYMGAQVSDQDFALWQARLERVMASPEYAQILRRYHLQPQPLTGAALRDEILGMAQDARDRLARLGTS</sequence>
<evidence type="ECO:0000313" key="4">
    <source>
        <dbReference type="Proteomes" id="UP000449846"/>
    </source>
</evidence>
<protein>
    <submittedName>
        <fullName evidence="3">Tripartite tricarboxylate transporter substrate binding protein</fullName>
    </submittedName>
</protein>
<comment type="caution">
    <text evidence="3">The sequence shown here is derived from an EMBL/GenBank/DDBJ whole genome shotgun (WGS) entry which is preliminary data.</text>
</comment>
<gene>
    <name evidence="3" type="ORF">GL300_17725</name>
</gene>
<proteinExistence type="inferred from homology"/>